<organism evidence="4">
    <name type="scientific">hydrothermal vent metagenome</name>
    <dbReference type="NCBI Taxonomy" id="652676"/>
    <lineage>
        <taxon>unclassified sequences</taxon>
        <taxon>metagenomes</taxon>
        <taxon>ecological metagenomes</taxon>
    </lineage>
</organism>
<feature type="domain" description="GGDEF" evidence="3">
    <location>
        <begin position="224"/>
        <end position="355"/>
    </location>
</feature>
<gene>
    <name evidence="4" type="ORF">MNBD_GAMMA14-1334</name>
</gene>
<dbReference type="FunFam" id="3.30.70.270:FF:000001">
    <property type="entry name" value="Diguanylate cyclase domain protein"/>
    <property type="match status" value="1"/>
</dbReference>
<dbReference type="SMART" id="SM00267">
    <property type="entry name" value="GGDEF"/>
    <property type="match status" value="1"/>
</dbReference>
<evidence type="ECO:0000256" key="1">
    <source>
        <dbReference type="ARBA" id="ARBA00015125"/>
    </source>
</evidence>
<reference evidence="4" key="1">
    <citation type="submission" date="2018-06" db="EMBL/GenBank/DDBJ databases">
        <authorList>
            <person name="Zhirakovskaya E."/>
        </authorList>
    </citation>
    <scope>NUCLEOTIDE SEQUENCE</scope>
</reference>
<dbReference type="InterPro" id="IPR043128">
    <property type="entry name" value="Rev_trsase/Diguanyl_cyclase"/>
</dbReference>
<dbReference type="InterPro" id="IPR044398">
    <property type="entry name" value="Globin-sensor_dom"/>
</dbReference>
<dbReference type="GO" id="GO:0020037">
    <property type="term" value="F:heme binding"/>
    <property type="evidence" value="ECO:0007669"/>
    <property type="project" value="InterPro"/>
</dbReference>
<dbReference type="GO" id="GO:1902201">
    <property type="term" value="P:negative regulation of bacterial-type flagellum-dependent cell motility"/>
    <property type="evidence" value="ECO:0007669"/>
    <property type="project" value="TreeGrafter"/>
</dbReference>
<evidence type="ECO:0000256" key="2">
    <source>
        <dbReference type="ARBA" id="ARBA00029839"/>
    </source>
</evidence>
<dbReference type="GO" id="GO:0043709">
    <property type="term" value="P:cell adhesion involved in single-species biofilm formation"/>
    <property type="evidence" value="ECO:0007669"/>
    <property type="project" value="TreeGrafter"/>
</dbReference>
<dbReference type="CDD" id="cd01068">
    <property type="entry name" value="globin_sensor"/>
    <property type="match status" value="1"/>
</dbReference>
<dbReference type="NCBIfam" id="TIGR00254">
    <property type="entry name" value="GGDEF"/>
    <property type="match status" value="1"/>
</dbReference>
<dbReference type="InterPro" id="IPR009050">
    <property type="entry name" value="Globin-like_sf"/>
</dbReference>
<dbReference type="Gene3D" id="3.30.70.270">
    <property type="match status" value="1"/>
</dbReference>
<dbReference type="AlphaFoldDB" id="A0A3B0ZBI6"/>
<protein>
    <recommendedName>
        <fullName evidence="1">Diguanylate cyclase DosC</fullName>
    </recommendedName>
    <alternativeName>
        <fullName evidence="2">Direct oxygen-sensing cyclase</fullName>
    </alternativeName>
</protein>
<dbReference type="InterPro" id="IPR039379">
    <property type="entry name" value="Protoglobin_sensor_dom"/>
</dbReference>
<dbReference type="Pfam" id="PF00990">
    <property type="entry name" value="GGDEF"/>
    <property type="match status" value="1"/>
</dbReference>
<dbReference type="GO" id="GO:0052621">
    <property type="term" value="F:diguanylate cyclase activity"/>
    <property type="evidence" value="ECO:0007669"/>
    <property type="project" value="TreeGrafter"/>
</dbReference>
<dbReference type="GO" id="GO:0019825">
    <property type="term" value="F:oxygen binding"/>
    <property type="evidence" value="ECO:0007669"/>
    <property type="project" value="InterPro"/>
</dbReference>
<dbReference type="SUPFAM" id="SSF46458">
    <property type="entry name" value="Globin-like"/>
    <property type="match status" value="1"/>
</dbReference>
<dbReference type="GO" id="GO:0005886">
    <property type="term" value="C:plasma membrane"/>
    <property type="evidence" value="ECO:0007669"/>
    <property type="project" value="TreeGrafter"/>
</dbReference>
<proteinExistence type="predicted"/>
<dbReference type="EMBL" id="UOFM01000242">
    <property type="protein sequence ID" value="VAW78076.1"/>
    <property type="molecule type" value="Genomic_DNA"/>
</dbReference>
<evidence type="ECO:0000259" key="3">
    <source>
        <dbReference type="PROSITE" id="PS50887"/>
    </source>
</evidence>
<dbReference type="Pfam" id="PF11563">
    <property type="entry name" value="Protoglobin"/>
    <property type="match status" value="1"/>
</dbReference>
<dbReference type="InterPro" id="IPR029787">
    <property type="entry name" value="Nucleotide_cyclase"/>
</dbReference>
<name>A0A3B0ZBI6_9ZZZZ</name>
<accession>A0A3B0ZBI6</accession>
<dbReference type="PANTHER" id="PTHR45138:SF9">
    <property type="entry name" value="DIGUANYLATE CYCLASE DGCM-RELATED"/>
    <property type="match status" value="1"/>
</dbReference>
<dbReference type="PANTHER" id="PTHR45138">
    <property type="entry name" value="REGULATORY COMPONENTS OF SENSORY TRANSDUCTION SYSTEM"/>
    <property type="match status" value="1"/>
</dbReference>
<dbReference type="PROSITE" id="PS50887">
    <property type="entry name" value="GGDEF"/>
    <property type="match status" value="1"/>
</dbReference>
<evidence type="ECO:0000313" key="4">
    <source>
        <dbReference type="EMBL" id="VAW78076.1"/>
    </source>
</evidence>
<sequence length="355" mass="39599">MPLRKSETPLCDQFGFDADWRRAQLALIGLDDELRETVRQLHRRVLTVDASRHIVDRFYEQLLHDSRARSLLTSYDIDRLKVTQTAYLADFGVNFRDAGYFETRAGVGIAHARVGLPLALYLSAFGVMQTLILEMLTSCVNDPDDRQVLSCLVLKLTTLDIAVATEVYHRSSVLELDRSVKHLRLEQSLLRTQLQLDALTGVSSRTSLLDVLEGAIARSAKTGQPLCIIMADLDHFKNVNDSYGHMVGDKVLAEVGARIRAALREFDVVGRYGGEEFVIVLENTSRHTALLVAERIRERIASQPINTGNHRLEITISQGLAVRVEGDDLQSLLQRADEAMYRAKSAGRNCVAEAG</sequence>
<dbReference type="SUPFAM" id="SSF55073">
    <property type="entry name" value="Nucleotide cyclase"/>
    <property type="match status" value="1"/>
</dbReference>
<dbReference type="InterPro" id="IPR000160">
    <property type="entry name" value="GGDEF_dom"/>
</dbReference>
<dbReference type="InterPro" id="IPR012292">
    <property type="entry name" value="Globin/Proto"/>
</dbReference>
<dbReference type="CDD" id="cd01949">
    <property type="entry name" value="GGDEF"/>
    <property type="match status" value="1"/>
</dbReference>
<dbReference type="InterPro" id="IPR050469">
    <property type="entry name" value="Diguanylate_Cyclase"/>
</dbReference>
<dbReference type="Gene3D" id="1.10.490.10">
    <property type="entry name" value="Globins"/>
    <property type="match status" value="1"/>
</dbReference>